<dbReference type="PANTHER" id="PTHR34982">
    <property type="entry name" value="YOP PROTEINS TRANSLOCATION PROTEIN L"/>
    <property type="match status" value="1"/>
</dbReference>
<keyword evidence="7" id="KW-0175">Coiled coil</keyword>
<keyword evidence="6" id="KW-1006">Bacterial flagellum protein export</keyword>
<dbReference type="GO" id="GO:0044781">
    <property type="term" value="P:bacterial-type flagellum organization"/>
    <property type="evidence" value="ECO:0007669"/>
    <property type="project" value="UniProtKB-KW"/>
</dbReference>
<reference evidence="9" key="1">
    <citation type="submission" date="2021-02" db="EMBL/GenBank/DDBJ databases">
        <title>Abyssanaerobacter marinus gen.nov., sp., nov, anaerobic bacterium isolated from the Onnuri vent field of Indian Ocean and suggestion of Mogibacteriaceae fam. nov., and proposal of reclassification of ambiguous this family's genus member.</title>
        <authorList>
            <person name="Kim Y.J."/>
            <person name="Yang J.-A."/>
        </authorList>
    </citation>
    <scope>NUCLEOTIDE SEQUENCE</scope>
    <source>
        <strain evidence="9">DSM 2634</strain>
    </source>
</reference>
<keyword evidence="5" id="KW-0653">Protein transport</keyword>
<dbReference type="RefSeq" id="WP_206582606.1">
    <property type="nucleotide sequence ID" value="NZ_JAFJZZ010000004.1"/>
</dbReference>
<feature type="coiled-coil region" evidence="7">
    <location>
        <begin position="293"/>
        <end position="331"/>
    </location>
</feature>
<dbReference type="GO" id="GO:0015031">
    <property type="term" value="P:protein transport"/>
    <property type="evidence" value="ECO:0007669"/>
    <property type="project" value="UniProtKB-KW"/>
</dbReference>
<accession>A0A939IGR4</accession>
<sequence>MRSLRRTKEGIQILTALEKAEQELSEAIEMAKLEAERTKRHEVSRREIADSSLQRDHQEDAAIQTKYNFIPMDEEGSSESEKNVPFVADSSKKSDTDWIDKETADVRSLYNIALDDEGFRDKSILNQSKEYEMESFNEIDLVSGILPEPEVIMPSSFLLENFEEDEEIMPYAMNEAFFLGEELLPSTEEREPQSVADLLDRAQAEAEAGIGADNSFEDQNSDLRNKGLAIVQQAKKEANEILDNAAAEALDIKKRAVLDAERILEEKIRVAEAAASEKGYGEGFEKGQNEGYLEAAQATNRQMIEEAKAFKEELLQSLQEFEVRKKQLLEEYLNDLTDLAIVAAEKIIKISLKSSKDIISKIIVAAAEDCRNKDWAKVYISNDDKALTLNLEKGLIDALRQISPNIKVVVMEDEPTGTCIIETPDQIIDASVDVQLDAIKQIVNDNEL</sequence>
<evidence type="ECO:0000256" key="7">
    <source>
        <dbReference type="SAM" id="Coils"/>
    </source>
</evidence>
<evidence type="ECO:0000256" key="5">
    <source>
        <dbReference type="ARBA" id="ARBA00022927"/>
    </source>
</evidence>
<feature type="coiled-coil region" evidence="7">
    <location>
        <begin position="228"/>
        <end position="255"/>
    </location>
</feature>
<dbReference type="InterPro" id="IPR051472">
    <property type="entry name" value="T3SS_Stator/FliH"/>
</dbReference>
<gene>
    <name evidence="9" type="ORF">JYB65_10385</name>
</gene>
<keyword evidence="4" id="KW-1005">Bacterial flagellum biogenesis</keyword>
<evidence type="ECO:0000256" key="4">
    <source>
        <dbReference type="ARBA" id="ARBA00022795"/>
    </source>
</evidence>
<proteinExistence type="inferred from homology"/>
<keyword evidence="10" id="KW-1185">Reference proteome</keyword>
<name>A0A939IGR4_CLOAM</name>
<comment type="function">
    <text evidence="1">Needed for flagellar regrowth and assembly.</text>
</comment>
<dbReference type="Proteomes" id="UP000664545">
    <property type="component" value="Unassembled WGS sequence"/>
</dbReference>
<dbReference type="InterPro" id="IPR018035">
    <property type="entry name" value="Flagellar_FliH/T3SS_HrpE"/>
</dbReference>
<dbReference type="EMBL" id="JAFJZZ010000004">
    <property type="protein sequence ID" value="MBN7773770.1"/>
    <property type="molecule type" value="Genomic_DNA"/>
</dbReference>
<evidence type="ECO:0000256" key="1">
    <source>
        <dbReference type="ARBA" id="ARBA00003041"/>
    </source>
</evidence>
<evidence type="ECO:0000313" key="9">
    <source>
        <dbReference type="EMBL" id="MBN7773770.1"/>
    </source>
</evidence>
<keyword evidence="3" id="KW-0813">Transport</keyword>
<dbReference type="PANTHER" id="PTHR34982:SF1">
    <property type="entry name" value="FLAGELLAR ASSEMBLY PROTEIN FLIH"/>
    <property type="match status" value="1"/>
</dbReference>
<dbReference type="GO" id="GO:0005829">
    <property type="term" value="C:cytosol"/>
    <property type="evidence" value="ECO:0007669"/>
    <property type="project" value="TreeGrafter"/>
</dbReference>
<evidence type="ECO:0000256" key="2">
    <source>
        <dbReference type="ARBA" id="ARBA00006602"/>
    </source>
</evidence>
<organism evidence="9 10">
    <name type="scientific">Clostridium aminobutyricum</name>
    <dbReference type="NCBI Taxonomy" id="33953"/>
    <lineage>
        <taxon>Bacteria</taxon>
        <taxon>Bacillati</taxon>
        <taxon>Bacillota</taxon>
        <taxon>Clostridia</taxon>
        <taxon>Eubacteriales</taxon>
        <taxon>Clostridiaceae</taxon>
        <taxon>Clostridium</taxon>
    </lineage>
</organism>
<evidence type="ECO:0000313" key="10">
    <source>
        <dbReference type="Proteomes" id="UP000664545"/>
    </source>
</evidence>
<dbReference type="AlphaFoldDB" id="A0A939IGR4"/>
<evidence type="ECO:0000256" key="3">
    <source>
        <dbReference type="ARBA" id="ARBA00022448"/>
    </source>
</evidence>
<evidence type="ECO:0000256" key="6">
    <source>
        <dbReference type="ARBA" id="ARBA00023225"/>
    </source>
</evidence>
<feature type="domain" description="Flagellar assembly protein FliH/Type III secretion system HrpE" evidence="8">
    <location>
        <begin position="311"/>
        <end position="438"/>
    </location>
</feature>
<protein>
    <recommendedName>
        <fullName evidence="8">Flagellar assembly protein FliH/Type III secretion system HrpE domain-containing protein</fullName>
    </recommendedName>
</protein>
<feature type="coiled-coil region" evidence="7">
    <location>
        <begin position="14"/>
        <end position="41"/>
    </location>
</feature>
<evidence type="ECO:0000259" key="8">
    <source>
        <dbReference type="Pfam" id="PF02108"/>
    </source>
</evidence>
<comment type="similarity">
    <text evidence="2">Belongs to the FliH family.</text>
</comment>
<dbReference type="Pfam" id="PF02108">
    <property type="entry name" value="FliH"/>
    <property type="match status" value="1"/>
</dbReference>
<comment type="caution">
    <text evidence="9">The sequence shown here is derived from an EMBL/GenBank/DDBJ whole genome shotgun (WGS) entry which is preliminary data.</text>
</comment>